<sequence>MSSQVSQELQPSSAYRSGYTFFPSLNLQNEIANFNPSELSYTLMYSPNPNIKTQYIHELWRTGRMELVYRFFKLPEEVGSIGDKRNPSGNQLTEQDIVNNCQLMMSTGKVPEEECIAFVKDLCFASANVHDNQNYGEEPQDLTAVVERTMKIMEEVRCTSASSI</sequence>
<evidence type="ECO:0000313" key="1">
    <source>
        <dbReference type="EMBL" id="KKP92275.1"/>
    </source>
</evidence>
<proteinExistence type="predicted"/>
<organism evidence="1 2">
    <name type="scientific">candidate division WS6 bacterium GW2011_GWC1_36_11</name>
    <dbReference type="NCBI Taxonomy" id="1619090"/>
    <lineage>
        <taxon>Bacteria</taxon>
        <taxon>Candidatus Dojkabacteria</taxon>
    </lineage>
</organism>
<dbReference type="EMBL" id="LBRE01000017">
    <property type="protein sequence ID" value="KKP92275.1"/>
    <property type="molecule type" value="Genomic_DNA"/>
</dbReference>
<evidence type="ECO:0000313" key="2">
    <source>
        <dbReference type="Proteomes" id="UP000034140"/>
    </source>
</evidence>
<accession>A0A0G0FY95</accession>
<reference evidence="1 2" key="1">
    <citation type="journal article" date="2015" name="Nature">
        <title>rRNA introns, odd ribosomes, and small enigmatic genomes across a large radiation of phyla.</title>
        <authorList>
            <person name="Brown C.T."/>
            <person name="Hug L.A."/>
            <person name="Thomas B.C."/>
            <person name="Sharon I."/>
            <person name="Castelle C.J."/>
            <person name="Singh A."/>
            <person name="Wilkins M.J."/>
            <person name="Williams K.H."/>
            <person name="Banfield J.F."/>
        </authorList>
    </citation>
    <scope>NUCLEOTIDE SEQUENCE [LARGE SCALE GENOMIC DNA]</scope>
</reference>
<dbReference type="AlphaFoldDB" id="A0A0G0FY95"/>
<gene>
    <name evidence="1" type="ORF">UR96_C0017G0007</name>
</gene>
<dbReference type="Proteomes" id="UP000034140">
    <property type="component" value="Unassembled WGS sequence"/>
</dbReference>
<comment type="caution">
    <text evidence="1">The sequence shown here is derived from an EMBL/GenBank/DDBJ whole genome shotgun (WGS) entry which is preliminary data.</text>
</comment>
<name>A0A0G0FY95_9BACT</name>
<protein>
    <submittedName>
        <fullName evidence="1">Uncharacterized protein</fullName>
    </submittedName>
</protein>